<evidence type="ECO:0000256" key="8">
    <source>
        <dbReference type="ARBA" id="ARBA00023274"/>
    </source>
</evidence>
<feature type="compositionally biased region" description="Low complexity" evidence="10">
    <location>
        <begin position="554"/>
        <end position="564"/>
    </location>
</feature>
<dbReference type="GO" id="GO:0030942">
    <property type="term" value="F:endoplasmic reticulum signal peptide binding"/>
    <property type="evidence" value="ECO:0007669"/>
    <property type="project" value="InterPro"/>
</dbReference>
<keyword evidence="6" id="KW-0733">Signal recognition particle</keyword>
<keyword evidence="8" id="KW-0687">Ribonucleoprotein</keyword>
<organism evidence="11 12">
    <name type="scientific">Pseudomicrostroma glucosiphilum</name>
    <dbReference type="NCBI Taxonomy" id="1684307"/>
    <lineage>
        <taxon>Eukaryota</taxon>
        <taxon>Fungi</taxon>
        <taxon>Dikarya</taxon>
        <taxon>Basidiomycota</taxon>
        <taxon>Ustilaginomycotina</taxon>
        <taxon>Exobasidiomycetes</taxon>
        <taxon>Microstromatales</taxon>
        <taxon>Microstromatales incertae sedis</taxon>
        <taxon>Pseudomicrostroma</taxon>
    </lineage>
</organism>
<feature type="region of interest" description="Disordered" evidence="10">
    <location>
        <begin position="733"/>
        <end position="865"/>
    </location>
</feature>
<keyword evidence="12" id="KW-1185">Reference proteome</keyword>
<dbReference type="GeneID" id="37012568"/>
<evidence type="ECO:0000256" key="9">
    <source>
        <dbReference type="ARBA" id="ARBA00029498"/>
    </source>
</evidence>
<dbReference type="PANTHER" id="PTHR12860:SF0">
    <property type="entry name" value="SIGNAL RECOGNITION PARTICLE SUBUNIT SRP68"/>
    <property type="match status" value="1"/>
</dbReference>
<dbReference type="Proteomes" id="UP000245942">
    <property type="component" value="Unassembled WGS sequence"/>
</dbReference>
<evidence type="ECO:0000256" key="5">
    <source>
        <dbReference type="ARBA" id="ARBA00022884"/>
    </source>
</evidence>
<comment type="similarity">
    <text evidence="3">Belongs to the SRP68 family.</text>
</comment>
<protein>
    <recommendedName>
        <fullName evidence="9">Signal recognition particle subunit SRP68</fullName>
    </recommendedName>
</protein>
<dbReference type="AlphaFoldDB" id="A0A316UAR6"/>
<dbReference type="GO" id="GO:0005786">
    <property type="term" value="C:signal recognition particle, endoplasmic reticulum targeting"/>
    <property type="evidence" value="ECO:0007669"/>
    <property type="project" value="UniProtKB-KW"/>
</dbReference>
<dbReference type="OrthoDB" id="10255118at2759"/>
<feature type="region of interest" description="Disordered" evidence="10">
    <location>
        <begin position="60"/>
        <end position="101"/>
    </location>
</feature>
<feature type="compositionally biased region" description="Polar residues" evidence="10">
    <location>
        <begin position="767"/>
        <end position="782"/>
    </location>
</feature>
<accession>A0A316UAR6</accession>
<dbReference type="InterPro" id="IPR034652">
    <property type="entry name" value="SRP68-RBD"/>
</dbReference>
<evidence type="ECO:0000256" key="1">
    <source>
        <dbReference type="ARBA" id="ARBA00004496"/>
    </source>
</evidence>
<name>A0A316UAR6_9BASI</name>
<dbReference type="EMBL" id="KZ819323">
    <property type="protein sequence ID" value="PWN22249.1"/>
    <property type="molecule type" value="Genomic_DNA"/>
</dbReference>
<evidence type="ECO:0000313" key="11">
    <source>
        <dbReference type="EMBL" id="PWN22249.1"/>
    </source>
</evidence>
<feature type="compositionally biased region" description="Polar residues" evidence="10">
    <location>
        <begin position="392"/>
        <end position="404"/>
    </location>
</feature>
<feature type="compositionally biased region" description="Acidic residues" evidence="10">
    <location>
        <begin position="812"/>
        <end position="846"/>
    </location>
</feature>
<evidence type="ECO:0000256" key="10">
    <source>
        <dbReference type="SAM" id="MobiDB-lite"/>
    </source>
</evidence>
<keyword evidence="7" id="KW-0539">Nucleus</keyword>
<evidence type="ECO:0000256" key="4">
    <source>
        <dbReference type="ARBA" id="ARBA00022490"/>
    </source>
</evidence>
<evidence type="ECO:0000256" key="3">
    <source>
        <dbReference type="ARBA" id="ARBA00009352"/>
    </source>
</evidence>
<reference evidence="11 12" key="1">
    <citation type="journal article" date="2018" name="Mol. Biol. Evol.">
        <title>Broad Genomic Sampling Reveals a Smut Pathogenic Ancestry of the Fungal Clade Ustilaginomycotina.</title>
        <authorList>
            <person name="Kijpornyongpan T."/>
            <person name="Mondo S.J."/>
            <person name="Barry K."/>
            <person name="Sandor L."/>
            <person name="Lee J."/>
            <person name="Lipzen A."/>
            <person name="Pangilinan J."/>
            <person name="LaButti K."/>
            <person name="Hainaut M."/>
            <person name="Henrissat B."/>
            <person name="Grigoriev I.V."/>
            <person name="Spatafora J.W."/>
            <person name="Aime M.C."/>
        </authorList>
    </citation>
    <scope>NUCLEOTIDE SEQUENCE [LARGE SCALE GENOMIC DNA]</scope>
    <source>
        <strain evidence="11 12">MCA 4718</strain>
    </source>
</reference>
<dbReference type="RefSeq" id="XP_025349409.1">
    <property type="nucleotide sequence ID" value="XM_025490834.1"/>
</dbReference>
<dbReference type="PANTHER" id="PTHR12860">
    <property type="entry name" value="SIGNAL RECOGNITION PARTICLE 68 KDA PROTEIN"/>
    <property type="match status" value="1"/>
</dbReference>
<dbReference type="InterPro" id="IPR038253">
    <property type="entry name" value="SRP68_N_sf"/>
</dbReference>
<sequence length="865" mass="94460">MRLDTTKASAIPEDGSKITFSLLKLVSEARNEHGMRQLDYERYRQFCTKKVHRLRQTLQLTHKDAQHTVKTQGSKGGQTQKSKRSKKKQTAVTQSAADKAKGGNVYTEKTINVADVKNDRPAQLLLFEAERAWAHSQDLKSQSNEAEEDPVLRKSGLGRARRAVGWADDLFKLTESLASRVDAHTKVEVISYRLSTKASALFDKGEWESCLEHLWVARVLLTALAKGTSDSRAEALANSFIDAGEAQMRFSAYQIGEEQQDMEIVTQEIATPATCQRIVPGFDQLVQKLRESQPMDAGNKEAAVEIEWRERKIPLRNADLVDAVLRVRSQEAALVDAVKATEQHEGEAAAAAKAARAKGSKPARISHAERTARKRAAAGSVGETSKAGASGSVATQRGGQSTSDPFDHALAALTDGELLARRLVDDNADALSKSHSARYERVGDDLKAAHEWLQYRLLSLQIRRSNKMVEEVEEKAAKREARKQAALKKKLDITSSAKRSGGSGGRKKKPAADSAVKKEPKKPQPGSRAKAVRSTPSSHHRRPARSGTRHLHAQRQAARTGRARQVAEGQSLRRSARAIPALAKLLDNSESNLLSIAALSVIESDPDASTIVDGESAWYRSELLYHLARAYSLAGEKGEACLLLRRAALCVRQARQSLDLVDDAAVVEEMDADIPPALNEALFTKSERAIQVSLRKIQKEMRQLEHSTSKVVGASSSLSSTKAGQQLRLLASKHVDFDPEDVAEASRPDEGGEELEEEEVEEVEPSPVQQPKSGQAKPTRTAQEALAAVTGDDEDEAEHFEEAPAAAHAEGEVEEGSDEGEFAAAEDAEGDGEEETDSEEDEEEVVAAEQQKKPAGWLGGWFGRK</sequence>
<feature type="compositionally biased region" description="Acidic residues" evidence="10">
    <location>
        <begin position="751"/>
        <end position="764"/>
    </location>
</feature>
<evidence type="ECO:0000256" key="2">
    <source>
        <dbReference type="ARBA" id="ARBA00004604"/>
    </source>
</evidence>
<keyword evidence="5" id="KW-0694">RNA-binding</keyword>
<feature type="region of interest" description="Disordered" evidence="10">
    <location>
        <begin position="354"/>
        <end position="407"/>
    </location>
</feature>
<feature type="region of interest" description="Disordered" evidence="10">
    <location>
        <begin position="480"/>
        <end position="573"/>
    </location>
</feature>
<feature type="compositionally biased region" description="Low complexity" evidence="10">
    <location>
        <begin position="70"/>
        <end position="80"/>
    </location>
</feature>
<dbReference type="GO" id="GO:0005730">
    <property type="term" value="C:nucleolus"/>
    <property type="evidence" value="ECO:0007669"/>
    <property type="project" value="UniProtKB-SubCell"/>
</dbReference>
<evidence type="ECO:0000256" key="7">
    <source>
        <dbReference type="ARBA" id="ARBA00023242"/>
    </source>
</evidence>
<dbReference type="STRING" id="1684307.A0A316UAR6"/>
<gene>
    <name evidence="11" type="ORF">BCV69DRAFT_267506</name>
</gene>
<comment type="subcellular location">
    <subcellularLocation>
        <location evidence="1">Cytoplasm</location>
    </subcellularLocation>
    <subcellularLocation>
        <location evidence="2">Nucleus</location>
        <location evidence="2">Nucleolus</location>
    </subcellularLocation>
</comment>
<dbReference type="GO" id="GO:0008312">
    <property type="term" value="F:7S RNA binding"/>
    <property type="evidence" value="ECO:0007669"/>
    <property type="project" value="InterPro"/>
</dbReference>
<feature type="compositionally biased region" description="Basic residues" evidence="10">
    <location>
        <begin position="538"/>
        <end position="553"/>
    </location>
</feature>
<dbReference type="GO" id="GO:0005047">
    <property type="term" value="F:signal recognition particle binding"/>
    <property type="evidence" value="ECO:0007669"/>
    <property type="project" value="InterPro"/>
</dbReference>
<dbReference type="Gene3D" id="1.10.3450.40">
    <property type="entry name" value="Signal recognition particle, SRP68 subunit, RNA-binding domain"/>
    <property type="match status" value="1"/>
</dbReference>
<dbReference type="Pfam" id="PF16969">
    <property type="entry name" value="SRP68"/>
    <property type="match status" value="1"/>
</dbReference>
<dbReference type="InterPro" id="IPR026258">
    <property type="entry name" value="SRP68"/>
</dbReference>
<proteinExistence type="inferred from homology"/>
<evidence type="ECO:0000313" key="12">
    <source>
        <dbReference type="Proteomes" id="UP000245942"/>
    </source>
</evidence>
<dbReference type="CDD" id="cd15481">
    <property type="entry name" value="SRP68-RBD"/>
    <property type="match status" value="1"/>
</dbReference>
<dbReference type="GO" id="GO:0006614">
    <property type="term" value="P:SRP-dependent cotranslational protein targeting to membrane"/>
    <property type="evidence" value="ECO:0007669"/>
    <property type="project" value="InterPro"/>
</dbReference>
<evidence type="ECO:0000256" key="6">
    <source>
        <dbReference type="ARBA" id="ARBA00023135"/>
    </source>
</evidence>
<keyword evidence="4" id="KW-0963">Cytoplasm</keyword>